<dbReference type="PANTHER" id="PTHR37422:SF13">
    <property type="entry name" value="LIPOPOLYSACCHARIDE BIOSYNTHESIS PROTEIN PA4999-RELATED"/>
    <property type="match status" value="1"/>
</dbReference>
<dbReference type="GO" id="GO:0016020">
    <property type="term" value="C:membrane"/>
    <property type="evidence" value="ECO:0007669"/>
    <property type="project" value="UniProtKB-SubCell"/>
</dbReference>
<proteinExistence type="predicted"/>
<evidence type="ECO:0000259" key="6">
    <source>
        <dbReference type="Pfam" id="PF04932"/>
    </source>
</evidence>
<evidence type="ECO:0000313" key="7">
    <source>
        <dbReference type="EMBL" id="HFX13658.1"/>
    </source>
</evidence>
<keyword evidence="3 5" id="KW-1133">Transmembrane helix</keyword>
<reference evidence="7" key="1">
    <citation type="journal article" date="2020" name="mSystems">
        <title>Genome- and Community-Level Interaction Insights into Carbon Utilization and Element Cycling Functions of Hydrothermarchaeota in Hydrothermal Sediment.</title>
        <authorList>
            <person name="Zhou Z."/>
            <person name="Liu Y."/>
            <person name="Xu W."/>
            <person name="Pan J."/>
            <person name="Luo Z.H."/>
            <person name="Li M."/>
        </authorList>
    </citation>
    <scope>NUCLEOTIDE SEQUENCE [LARGE SCALE GENOMIC DNA]</scope>
    <source>
        <strain evidence="7">SpSt-81</strain>
    </source>
</reference>
<evidence type="ECO:0000256" key="3">
    <source>
        <dbReference type="ARBA" id="ARBA00022989"/>
    </source>
</evidence>
<dbReference type="InterPro" id="IPR007016">
    <property type="entry name" value="O-antigen_ligase-rel_domated"/>
</dbReference>
<organism evidence="7">
    <name type="scientific">Dictyoglomus thermophilum</name>
    <dbReference type="NCBI Taxonomy" id="14"/>
    <lineage>
        <taxon>Bacteria</taxon>
        <taxon>Pseudomonadati</taxon>
        <taxon>Dictyoglomota</taxon>
        <taxon>Dictyoglomia</taxon>
        <taxon>Dictyoglomales</taxon>
        <taxon>Dictyoglomaceae</taxon>
        <taxon>Dictyoglomus</taxon>
    </lineage>
</organism>
<gene>
    <name evidence="7" type="ORF">ENW00_05820</name>
</gene>
<protein>
    <submittedName>
        <fullName evidence="7">O-antigen ligase domain-containing protein</fullName>
    </submittedName>
</protein>
<keyword evidence="7" id="KW-0436">Ligase</keyword>
<feature type="transmembrane region" description="Helical" evidence="5">
    <location>
        <begin position="44"/>
        <end position="63"/>
    </location>
</feature>
<feature type="transmembrane region" description="Helical" evidence="5">
    <location>
        <begin position="142"/>
        <end position="162"/>
    </location>
</feature>
<dbReference type="InterPro" id="IPR051533">
    <property type="entry name" value="WaaL-like"/>
</dbReference>
<evidence type="ECO:0000256" key="1">
    <source>
        <dbReference type="ARBA" id="ARBA00004141"/>
    </source>
</evidence>
<feature type="transmembrane region" description="Helical" evidence="5">
    <location>
        <begin position="199"/>
        <end position="216"/>
    </location>
</feature>
<feature type="transmembrane region" description="Helical" evidence="5">
    <location>
        <begin position="174"/>
        <end position="193"/>
    </location>
</feature>
<comment type="subcellular location">
    <subcellularLocation>
        <location evidence="1">Membrane</location>
        <topology evidence="1">Multi-pass membrane protein</topology>
    </subcellularLocation>
</comment>
<dbReference type="PANTHER" id="PTHR37422">
    <property type="entry name" value="TEICHURONIC ACID BIOSYNTHESIS PROTEIN TUAE"/>
    <property type="match status" value="1"/>
</dbReference>
<dbReference type="GO" id="GO:0016874">
    <property type="term" value="F:ligase activity"/>
    <property type="evidence" value="ECO:0007669"/>
    <property type="project" value="UniProtKB-KW"/>
</dbReference>
<comment type="caution">
    <text evidence="7">The sequence shown here is derived from an EMBL/GenBank/DDBJ whole genome shotgun (WGS) entry which is preliminary data.</text>
</comment>
<name>A0A7C3RIJ0_DICTH</name>
<dbReference type="Pfam" id="PF04932">
    <property type="entry name" value="Wzy_C"/>
    <property type="match status" value="1"/>
</dbReference>
<sequence>MNIILVFSRTAYIGLVFSLFMYYIIYHIVNFYRINLLSLLRRILRFLLVTILLYILMINIPHFKEKIIIGFETVNKVIKFGEIKEGESDYRRYLLIKESIRIFKEHWLLGTGLGLENYLYYFNENTIPAKPHSLYLSYLAEFGLIGFSFLVLFLFSILQVLYKTILYTIGKKEVYLSIGFFVGHLTILIMFLFNEYITAPYTWFFWATAVAYSLLVRKER</sequence>
<dbReference type="EMBL" id="DTIN01000016">
    <property type="protein sequence ID" value="HFX13658.1"/>
    <property type="molecule type" value="Genomic_DNA"/>
</dbReference>
<evidence type="ECO:0000256" key="5">
    <source>
        <dbReference type="SAM" id="Phobius"/>
    </source>
</evidence>
<evidence type="ECO:0000256" key="2">
    <source>
        <dbReference type="ARBA" id="ARBA00022692"/>
    </source>
</evidence>
<evidence type="ECO:0000256" key="4">
    <source>
        <dbReference type="ARBA" id="ARBA00023136"/>
    </source>
</evidence>
<keyword evidence="4 5" id="KW-0472">Membrane</keyword>
<accession>A0A7C3RIJ0</accession>
<dbReference type="AlphaFoldDB" id="A0A7C3RIJ0"/>
<feature type="transmembrane region" description="Helical" evidence="5">
    <location>
        <begin position="12"/>
        <end position="32"/>
    </location>
</feature>
<feature type="domain" description="O-antigen ligase-related" evidence="6">
    <location>
        <begin position="3"/>
        <end position="150"/>
    </location>
</feature>
<keyword evidence="2 5" id="KW-0812">Transmembrane</keyword>